<evidence type="ECO:0000313" key="2">
    <source>
        <dbReference type="Proteomes" id="UP000834106"/>
    </source>
</evidence>
<dbReference type="EMBL" id="OU503041">
    <property type="protein sequence ID" value="CAI9762982.1"/>
    <property type="molecule type" value="Genomic_DNA"/>
</dbReference>
<organism evidence="1 2">
    <name type="scientific">Fraxinus pennsylvanica</name>
    <dbReference type="NCBI Taxonomy" id="56036"/>
    <lineage>
        <taxon>Eukaryota</taxon>
        <taxon>Viridiplantae</taxon>
        <taxon>Streptophyta</taxon>
        <taxon>Embryophyta</taxon>
        <taxon>Tracheophyta</taxon>
        <taxon>Spermatophyta</taxon>
        <taxon>Magnoliopsida</taxon>
        <taxon>eudicotyledons</taxon>
        <taxon>Gunneridae</taxon>
        <taxon>Pentapetalae</taxon>
        <taxon>asterids</taxon>
        <taxon>lamiids</taxon>
        <taxon>Lamiales</taxon>
        <taxon>Oleaceae</taxon>
        <taxon>Oleeae</taxon>
        <taxon>Fraxinus</taxon>
    </lineage>
</organism>
<dbReference type="AlphaFoldDB" id="A0AAD1Z9H0"/>
<evidence type="ECO:0000313" key="1">
    <source>
        <dbReference type="EMBL" id="CAI9762982.1"/>
    </source>
</evidence>
<dbReference type="InterPro" id="IPR016159">
    <property type="entry name" value="Cullin_repeat-like_dom_sf"/>
</dbReference>
<protein>
    <submittedName>
        <fullName evidence="1">Uncharacterized protein</fullName>
    </submittedName>
</protein>
<keyword evidence="2" id="KW-1185">Reference proteome</keyword>
<proteinExistence type="predicted"/>
<dbReference type="Proteomes" id="UP000834106">
    <property type="component" value="Chromosome 6"/>
</dbReference>
<gene>
    <name evidence="1" type="ORF">FPE_LOCUS10412</name>
</gene>
<dbReference type="Gene3D" id="1.20.1280.170">
    <property type="entry name" value="Exocyst complex component Exo70"/>
    <property type="match status" value="1"/>
</dbReference>
<accession>A0AAD1Z9H0</accession>
<dbReference type="SUPFAM" id="SSF74788">
    <property type="entry name" value="Cullin repeat-like"/>
    <property type="match status" value="1"/>
</dbReference>
<name>A0AAD1Z9H0_9LAMI</name>
<reference evidence="1" key="1">
    <citation type="submission" date="2023-05" db="EMBL/GenBank/DDBJ databases">
        <authorList>
            <person name="Huff M."/>
        </authorList>
    </citation>
    <scope>NUCLEOTIDE SEQUENCE</scope>
</reference>
<sequence length="99" mass="11342">MAENGEQKLIAVARHIANTLGHTDTMTDDILKIFYNFDGRLREKLTEKLSDEDPPYHNFIVRLQNAPDFGKHADRHIKYGVEDIEARINELFQGSGSSR</sequence>